<dbReference type="AlphaFoldDB" id="A0A1H3FQR1"/>
<evidence type="ECO:0000256" key="3">
    <source>
        <dbReference type="ARBA" id="ARBA00023235"/>
    </source>
</evidence>
<gene>
    <name evidence="4" type="primary">truA</name>
    <name evidence="9" type="ORF">SAMN04488238_1445</name>
</gene>
<dbReference type="Pfam" id="PF01416">
    <property type="entry name" value="PseudoU_synth_1"/>
    <property type="match status" value="2"/>
</dbReference>
<dbReference type="NCBIfam" id="TIGR00071">
    <property type="entry name" value="hisT_truA"/>
    <property type="match status" value="1"/>
</dbReference>
<dbReference type="InterPro" id="IPR020097">
    <property type="entry name" value="PsdUridine_synth_TruA_a/b_dom"/>
</dbReference>
<dbReference type="InterPro" id="IPR001406">
    <property type="entry name" value="PsdUridine_synth_TruA"/>
</dbReference>
<feature type="binding site" evidence="4 6">
    <location>
        <position position="142"/>
    </location>
    <ligand>
        <name>substrate</name>
    </ligand>
</feature>
<feature type="domain" description="Pseudouridine synthase I TruA alpha/beta" evidence="8">
    <location>
        <begin position="41"/>
        <end position="135"/>
    </location>
</feature>
<dbReference type="PIRSF" id="PIRSF001430">
    <property type="entry name" value="tRNA_psdUrid_synth"/>
    <property type="match status" value="1"/>
</dbReference>
<dbReference type="InterPro" id="IPR020094">
    <property type="entry name" value="TruA/RsuA/RluB/E/F_N"/>
</dbReference>
<dbReference type="PANTHER" id="PTHR11142">
    <property type="entry name" value="PSEUDOURIDYLATE SYNTHASE"/>
    <property type="match status" value="1"/>
</dbReference>
<dbReference type="InterPro" id="IPR020103">
    <property type="entry name" value="PsdUridine_synth_cat_dom_sf"/>
</dbReference>
<sequence>MVSVHRDTRRGAPRFARGILAKAAPPLYRRAMPRYALKIDYDGGPFSGWQRQNDQASVQATVEDALRRLDPGMPGIAAAGRTDAGVHATGQVAHADMVRDWTPFRLTEAVNHHLRPHPIAVVACVRVDDRFHARFSATERRYLFRLIARRAPLTHDVGRAWHVRNALDLTAMREGAKHLIGRHDFTTFRASQCQAPSPFKTLDALEITEHPYPQGAEFRFFLCARSFLHNQVRSIVGTLERVGSGGWQPADVGQALAARDRAACGPVCPPQGLYLTGVAYPGDPFDDASGEDAQG</sequence>
<dbReference type="EMBL" id="FNOM01000044">
    <property type="protein sequence ID" value="SDX92469.1"/>
    <property type="molecule type" value="Genomic_DNA"/>
</dbReference>
<dbReference type="CDD" id="cd02570">
    <property type="entry name" value="PseudoU_synth_EcTruA"/>
    <property type="match status" value="1"/>
</dbReference>
<dbReference type="Gene3D" id="3.30.70.660">
    <property type="entry name" value="Pseudouridine synthase I, catalytic domain, C-terminal subdomain"/>
    <property type="match status" value="1"/>
</dbReference>
<evidence type="ECO:0000256" key="1">
    <source>
        <dbReference type="ARBA" id="ARBA00009375"/>
    </source>
</evidence>
<evidence type="ECO:0000259" key="8">
    <source>
        <dbReference type="Pfam" id="PF01416"/>
    </source>
</evidence>
<organism evidence="9 10">
    <name type="scientific">Roseicitreum antarcticum</name>
    <dbReference type="NCBI Taxonomy" id="564137"/>
    <lineage>
        <taxon>Bacteria</taxon>
        <taxon>Pseudomonadati</taxon>
        <taxon>Pseudomonadota</taxon>
        <taxon>Alphaproteobacteria</taxon>
        <taxon>Rhodobacterales</taxon>
        <taxon>Paracoccaceae</taxon>
        <taxon>Roseicitreum</taxon>
    </lineage>
</organism>
<keyword evidence="3 4" id="KW-0413">Isomerase</keyword>
<evidence type="ECO:0000256" key="4">
    <source>
        <dbReference type="HAMAP-Rule" id="MF_00171"/>
    </source>
</evidence>
<feature type="active site" description="Nucleophile" evidence="4 5">
    <location>
        <position position="83"/>
    </location>
</feature>
<dbReference type="GO" id="GO:0003723">
    <property type="term" value="F:RNA binding"/>
    <property type="evidence" value="ECO:0007669"/>
    <property type="project" value="InterPro"/>
</dbReference>
<evidence type="ECO:0000313" key="10">
    <source>
        <dbReference type="Proteomes" id="UP000198539"/>
    </source>
</evidence>
<comment type="catalytic activity">
    <reaction evidence="4 7">
        <text>uridine(38/39/40) in tRNA = pseudouridine(38/39/40) in tRNA</text>
        <dbReference type="Rhea" id="RHEA:22376"/>
        <dbReference type="Rhea" id="RHEA-COMP:10085"/>
        <dbReference type="Rhea" id="RHEA-COMP:10087"/>
        <dbReference type="ChEBI" id="CHEBI:65314"/>
        <dbReference type="ChEBI" id="CHEBI:65315"/>
        <dbReference type="EC" id="5.4.99.12"/>
    </reaction>
</comment>
<dbReference type="GO" id="GO:0160147">
    <property type="term" value="F:tRNA pseudouridine(38-40) synthase activity"/>
    <property type="evidence" value="ECO:0007669"/>
    <property type="project" value="UniProtKB-EC"/>
</dbReference>
<comment type="similarity">
    <text evidence="1 4 7">Belongs to the tRNA pseudouridine synthase TruA family.</text>
</comment>
<accession>A0A1H3FQR1</accession>
<evidence type="ECO:0000256" key="7">
    <source>
        <dbReference type="RuleBase" id="RU003792"/>
    </source>
</evidence>
<dbReference type="FunFam" id="3.30.70.580:FF:000001">
    <property type="entry name" value="tRNA pseudouridine synthase A"/>
    <property type="match status" value="1"/>
</dbReference>
<comment type="function">
    <text evidence="4">Formation of pseudouridine at positions 38, 39 and 40 in the anticodon stem and loop of transfer RNAs.</text>
</comment>
<name>A0A1H3FQR1_9RHOB</name>
<dbReference type="GO" id="GO:0031119">
    <property type="term" value="P:tRNA pseudouridine synthesis"/>
    <property type="evidence" value="ECO:0007669"/>
    <property type="project" value="UniProtKB-UniRule"/>
</dbReference>
<comment type="caution">
    <text evidence="4">Lacks conserved residue(s) required for the propagation of feature annotation.</text>
</comment>
<reference evidence="9 10" key="1">
    <citation type="submission" date="2016-10" db="EMBL/GenBank/DDBJ databases">
        <authorList>
            <person name="de Groot N.N."/>
        </authorList>
    </citation>
    <scope>NUCLEOTIDE SEQUENCE [LARGE SCALE GENOMIC DNA]</scope>
    <source>
        <strain evidence="9 10">CGMCC 1.8894</strain>
    </source>
</reference>
<dbReference type="Gene3D" id="3.30.70.580">
    <property type="entry name" value="Pseudouridine synthase I, catalytic domain, N-terminal subdomain"/>
    <property type="match status" value="1"/>
</dbReference>
<comment type="subunit">
    <text evidence="4">Homodimer.</text>
</comment>
<keyword evidence="2 4" id="KW-0819">tRNA processing</keyword>
<feature type="domain" description="Pseudouridine synthase I TruA alpha/beta" evidence="8">
    <location>
        <begin position="176"/>
        <end position="281"/>
    </location>
</feature>
<dbReference type="SUPFAM" id="SSF55120">
    <property type="entry name" value="Pseudouridine synthase"/>
    <property type="match status" value="1"/>
</dbReference>
<dbReference type="EC" id="5.4.99.12" evidence="4"/>
<evidence type="ECO:0000256" key="2">
    <source>
        <dbReference type="ARBA" id="ARBA00022694"/>
    </source>
</evidence>
<evidence type="ECO:0000256" key="6">
    <source>
        <dbReference type="PIRSR" id="PIRSR001430-2"/>
    </source>
</evidence>
<dbReference type="Proteomes" id="UP000198539">
    <property type="component" value="Unassembled WGS sequence"/>
</dbReference>
<proteinExistence type="inferred from homology"/>
<dbReference type="PANTHER" id="PTHR11142:SF0">
    <property type="entry name" value="TRNA PSEUDOURIDINE SYNTHASE-LIKE 1"/>
    <property type="match status" value="1"/>
</dbReference>
<protein>
    <recommendedName>
        <fullName evidence="4">tRNA pseudouridine synthase A</fullName>
        <ecNumber evidence="4">5.4.99.12</ecNumber>
    </recommendedName>
    <alternativeName>
        <fullName evidence="4">tRNA pseudouridine(38-40) synthase</fullName>
    </alternativeName>
    <alternativeName>
        <fullName evidence="4">tRNA pseudouridylate synthase I</fullName>
    </alternativeName>
    <alternativeName>
        <fullName evidence="4">tRNA-uridine isomerase I</fullName>
    </alternativeName>
</protein>
<keyword evidence="10" id="KW-1185">Reference proteome</keyword>
<dbReference type="STRING" id="564137.SAMN04488238_1445"/>
<evidence type="ECO:0000256" key="5">
    <source>
        <dbReference type="PIRSR" id="PIRSR001430-1"/>
    </source>
</evidence>
<evidence type="ECO:0000313" key="9">
    <source>
        <dbReference type="EMBL" id="SDX92469.1"/>
    </source>
</evidence>
<dbReference type="HAMAP" id="MF_00171">
    <property type="entry name" value="TruA"/>
    <property type="match status" value="1"/>
</dbReference>
<dbReference type="InterPro" id="IPR020095">
    <property type="entry name" value="PsdUridine_synth_TruA_C"/>
</dbReference>